<dbReference type="EMBL" id="LWLN01000001">
    <property type="protein sequence ID" value="OLZ42165.1"/>
    <property type="molecule type" value="Genomic_DNA"/>
</dbReference>
<keyword evidence="3" id="KW-1185">Reference proteome</keyword>
<comment type="caution">
    <text evidence="2">The sequence shown here is derived from an EMBL/GenBank/DDBJ whole genome shotgun (WGS) entry which is preliminary data.</text>
</comment>
<dbReference type="Proteomes" id="UP000189370">
    <property type="component" value="Unassembled WGS sequence"/>
</dbReference>
<dbReference type="OrthoDB" id="203696at2157"/>
<feature type="transmembrane region" description="Helical" evidence="1">
    <location>
        <begin position="47"/>
        <end position="68"/>
    </location>
</feature>
<proteinExistence type="predicted"/>
<evidence type="ECO:0000256" key="1">
    <source>
        <dbReference type="SAM" id="Phobius"/>
    </source>
</evidence>
<dbReference type="RefSeq" id="WP_076147402.1">
    <property type="nucleotide sequence ID" value="NZ_LWLN01000001.1"/>
</dbReference>
<name>A0A1S8AZJ5_9EURY</name>
<dbReference type="STRING" id="301967.A6E15_14830"/>
<accession>A0A1S8AZJ5</accession>
<keyword evidence="1" id="KW-0812">Transmembrane</keyword>
<feature type="transmembrane region" description="Helical" evidence="1">
    <location>
        <begin position="116"/>
        <end position="137"/>
    </location>
</feature>
<sequence>MNDSRDGRSGPTDDGGRSPELIGAGIGVLELPVFGYLGFVLFGQPVFGAFVGLVVGLGTYLSFPALVADDDPSDVEMTPEPVGDRLRRFHRTAAGLALPPAGILLLAWRFVNENVLLGTLATAVIGLAIYAPLAVLLPRRRS</sequence>
<feature type="transmembrane region" description="Helical" evidence="1">
    <location>
        <begin position="89"/>
        <end position="110"/>
    </location>
</feature>
<keyword evidence="1" id="KW-1133">Transmembrane helix</keyword>
<reference evidence="3" key="1">
    <citation type="submission" date="2016-04" db="EMBL/GenBank/DDBJ databases">
        <authorList>
            <person name="Chen S.-C."/>
            <person name="Lai M.-C."/>
        </authorList>
    </citation>
    <scope>NUCLEOTIDE SEQUENCE [LARGE SCALE GENOMIC DNA]</scope>
    <source>
        <strain evidence="3">AB14</strain>
    </source>
</reference>
<dbReference type="AlphaFoldDB" id="A0A1S8AZJ5"/>
<evidence type="ECO:0000313" key="3">
    <source>
        <dbReference type="Proteomes" id="UP000189370"/>
    </source>
</evidence>
<evidence type="ECO:0000313" key="2">
    <source>
        <dbReference type="EMBL" id="OLZ42165.1"/>
    </source>
</evidence>
<gene>
    <name evidence="2" type="ORF">A6E15_14830</name>
</gene>
<protein>
    <submittedName>
        <fullName evidence="2">Uncharacterized protein</fullName>
    </submittedName>
</protein>
<feature type="transmembrane region" description="Helical" evidence="1">
    <location>
        <begin position="21"/>
        <end position="41"/>
    </location>
</feature>
<keyword evidence="1" id="KW-0472">Membrane</keyword>
<organism evidence="2 3">
    <name type="scientific">Natrinema saccharevitans</name>
    <dbReference type="NCBI Taxonomy" id="301967"/>
    <lineage>
        <taxon>Archaea</taxon>
        <taxon>Methanobacteriati</taxon>
        <taxon>Methanobacteriota</taxon>
        <taxon>Stenosarchaea group</taxon>
        <taxon>Halobacteria</taxon>
        <taxon>Halobacteriales</taxon>
        <taxon>Natrialbaceae</taxon>
        <taxon>Natrinema</taxon>
    </lineage>
</organism>